<keyword evidence="2" id="KW-1185">Reference proteome</keyword>
<comment type="caution">
    <text evidence="1">The sequence shown here is derived from an EMBL/GenBank/DDBJ whole genome shotgun (WGS) entry which is preliminary data.</text>
</comment>
<dbReference type="AlphaFoldDB" id="A0A4Q0YU73"/>
<proteinExistence type="predicted"/>
<dbReference type="Proteomes" id="UP000290287">
    <property type="component" value="Unassembled WGS sequence"/>
</dbReference>
<sequence>MAESGELIITFSEPENQPIYERSTSWFPSVVRRIKTLIYSHKAVVHVDFGRPIMAIGVTLLPK</sequence>
<reference evidence="1 2" key="1">
    <citation type="submission" date="2017-10" db="EMBL/GenBank/DDBJ databases">
        <title>Nyctiphanis sp. nov., isolated from the stomach of the euphausiid Nyctiphanes simplex (Hansen, 1911) in the Gulf of California.</title>
        <authorList>
            <person name="Gomez-Gil B."/>
            <person name="Aguilar-Mendez M."/>
            <person name="Lopez-Cortes A."/>
            <person name="Gomez-Gutierrez J."/>
            <person name="Roque A."/>
            <person name="Lang E."/>
            <person name="Gonzalez-Castillo A."/>
        </authorList>
    </citation>
    <scope>NUCLEOTIDE SEQUENCE [LARGE SCALE GENOMIC DNA]</scope>
    <source>
        <strain evidence="1 2">CAIM 600</strain>
    </source>
</reference>
<evidence type="ECO:0000313" key="1">
    <source>
        <dbReference type="EMBL" id="RXJ72739.1"/>
    </source>
</evidence>
<dbReference type="EMBL" id="PEIB01000016">
    <property type="protein sequence ID" value="RXJ72739.1"/>
    <property type="molecule type" value="Genomic_DNA"/>
</dbReference>
<protein>
    <submittedName>
        <fullName evidence="1">Uncharacterized protein</fullName>
    </submittedName>
</protein>
<gene>
    <name evidence="1" type="ORF">CS022_13975</name>
</gene>
<name>A0A4Q0YU73_9GAMM</name>
<evidence type="ECO:0000313" key="2">
    <source>
        <dbReference type="Proteomes" id="UP000290287"/>
    </source>
</evidence>
<accession>A0A4Q0YU73</accession>
<organism evidence="1 2">
    <name type="scientific">Veronia nyctiphanis</name>
    <dbReference type="NCBI Taxonomy" id="1278244"/>
    <lineage>
        <taxon>Bacteria</taxon>
        <taxon>Pseudomonadati</taxon>
        <taxon>Pseudomonadota</taxon>
        <taxon>Gammaproteobacteria</taxon>
        <taxon>Vibrionales</taxon>
        <taxon>Vibrionaceae</taxon>
        <taxon>Veronia</taxon>
    </lineage>
</organism>